<dbReference type="Pfam" id="PF17937">
    <property type="entry name" value="TetR_C_28"/>
    <property type="match status" value="1"/>
</dbReference>
<proteinExistence type="predicted"/>
<dbReference type="PROSITE" id="PS50977">
    <property type="entry name" value="HTH_TETR_2"/>
    <property type="match status" value="1"/>
</dbReference>
<feature type="domain" description="HTH tetR-type" evidence="5">
    <location>
        <begin position="6"/>
        <end position="66"/>
    </location>
</feature>
<evidence type="ECO:0000313" key="6">
    <source>
        <dbReference type="EMBL" id="ONK02421.1"/>
    </source>
</evidence>
<dbReference type="PANTHER" id="PTHR47506:SF1">
    <property type="entry name" value="HTH-TYPE TRANSCRIPTIONAL REGULATOR YJDC"/>
    <property type="match status" value="1"/>
</dbReference>
<evidence type="ECO:0000256" key="4">
    <source>
        <dbReference type="PROSITE-ProRule" id="PRU00335"/>
    </source>
</evidence>
<evidence type="ECO:0000259" key="5">
    <source>
        <dbReference type="PROSITE" id="PS50977"/>
    </source>
</evidence>
<dbReference type="Proteomes" id="UP000189286">
    <property type="component" value="Unassembled WGS sequence"/>
</dbReference>
<dbReference type="Gene3D" id="1.10.357.10">
    <property type="entry name" value="Tetracycline Repressor, domain 2"/>
    <property type="match status" value="1"/>
</dbReference>
<dbReference type="EMBL" id="MPUJ01000016">
    <property type="protein sequence ID" value="ONK02421.1"/>
    <property type="molecule type" value="Genomic_DNA"/>
</dbReference>
<dbReference type="GO" id="GO:0003677">
    <property type="term" value="F:DNA binding"/>
    <property type="evidence" value="ECO:0007669"/>
    <property type="project" value="UniProtKB-UniRule"/>
</dbReference>
<gene>
    <name evidence="6" type="ORF">BSK71_18375</name>
</gene>
<sequence>MGRHKSVNRACVLDAAEQIVRTQGTAALTIDAVAKAAGVTKGGIQSSFGTKDELIHAMYQRWEDEFDEMAAVCIGKDDSREARVRAHVDITYRTDVAEGDRAAGMMASLLNMPEHLARSQAWYDSQLAGLDLNSQEGRDARLAFLASEGAFLLRYFGFMAVDDETWKAIFSDISRLLPERTVSS</sequence>
<dbReference type="SUPFAM" id="SSF46689">
    <property type="entry name" value="Homeodomain-like"/>
    <property type="match status" value="1"/>
</dbReference>
<accession>A0A1V2QZQ3</accession>
<organism evidence="6 7">
    <name type="scientific">Pectobacterium actinidiae</name>
    <dbReference type="NCBI Taxonomy" id="1507808"/>
    <lineage>
        <taxon>Bacteria</taxon>
        <taxon>Pseudomonadati</taxon>
        <taxon>Pseudomonadota</taxon>
        <taxon>Gammaproteobacteria</taxon>
        <taxon>Enterobacterales</taxon>
        <taxon>Pectobacteriaceae</taxon>
        <taxon>Pectobacterium</taxon>
    </lineage>
</organism>
<keyword evidence="3" id="KW-0804">Transcription</keyword>
<dbReference type="PANTHER" id="PTHR47506">
    <property type="entry name" value="TRANSCRIPTIONAL REGULATORY PROTEIN"/>
    <property type="match status" value="1"/>
</dbReference>
<dbReference type="InterPro" id="IPR041479">
    <property type="entry name" value="TetR_CgmR_C"/>
</dbReference>
<keyword evidence="1" id="KW-0805">Transcription regulation</keyword>
<feature type="DNA-binding region" description="H-T-H motif" evidence="4">
    <location>
        <begin position="29"/>
        <end position="48"/>
    </location>
</feature>
<reference evidence="7" key="1">
    <citation type="submission" date="2016-11" db="EMBL/GenBank/DDBJ databases">
        <authorList>
            <person name="Panda P."/>
            <person name="Visnovsky S."/>
            <person name="Pitman A."/>
        </authorList>
    </citation>
    <scope>NUCLEOTIDE SEQUENCE [LARGE SCALE GENOMIC DNA]</scope>
    <source>
        <strain evidence="7">ICMP 9972</strain>
    </source>
</reference>
<dbReference type="PRINTS" id="PR00455">
    <property type="entry name" value="HTHTETR"/>
</dbReference>
<dbReference type="InterPro" id="IPR001647">
    <property type="entry name" value="HTH_TetR"/>
</dbReference>
<evidence type="ECO:0000256" key="1">
    <source>
        <dbReference type="ARBA" id="ARBA00023015"/>
    </source>
</evidence>
<keyword evidence="2 4" id="KW-0238">DNA-binding</keyword>
<evidence type="ECO:0000313" key="7">
    <source>
        <dbReference type="Proteomes" id="UP000189286"/>
    </source>
</evidence>
<evidence type="ECO:0000256" key="2">
    <source>
        <dbReference type="ARBA" id="ARBA00023125"/>
    </source>
</evidence>
<name>A0A1V2QZQ3_9GAMM</name>
<evidence type="ECO:0000256" key="3">
    <source>
        <dbReference type="ARBA" id="ARBA00023163"/>
    </source>
</evidence>
<dbReference type="AlphaFoldDB" id="A0A1V2QZQ3"/>
<dbReference type="InterPro" id="IPR009057">
    <property type="entry name" value="Homeodomain-like_sf"/>
</dbReference>
<protein>
    <submittedName>
        <fullName evidence="6">TetR family transcriptional regulator</fullName>
    </submittedName>
</protein>
<dbReference type="RefSeq" id="WP_039363682.1">
    <property type="nucleotide sequence ID" value="NZ_JBEHFJ010000023.1"/>
</dbReference>
<comment type="caution">
    <text evidence="6">The sequence shown here is derived from an EMBL/GenBank/DDBJ whole genome shotgun (WGS) entry which is preliminary data.</text>
</comment>
<dbReference type="Pfam" id="PF00440">
    <property type="entry name" value="TetR_N"/>
    <property type="match status" value="1"/>
</dbReference>
<dbReference type="OrthoDB" id="9809772at2"/>